<gene>
    <name evidence="2" type="ORF">C5Q98_02870</name>
</gene>
<accession>A0A2S0KMJ7</accession>
<keyword evidence="1" id="KW-0812">Transmembrane</keyword>
<dbReference type="InterPro" id="IPR043765">
    <property type="entry name" value="DUF5711"/>
</dbReference>
<sequence length="397" mass="45140">MINKNSNKTNLNFFQASNKVFLLTLFMSLFILILLVLLIFLPQNLYLSDNHSKTNQLSLASDTLFNVDSNRARNMNVFADKYILELRNENLNFLTFQGEVESSYAINSDNAKLDFNDNYALVSDLNGFNYYLFSQKGLVYEGRSTEKVIYSTVSNEGYVALILDTFDSKGMVRLLDPKGKHLMDYKLRERIRSGYPISLCFNPDSSKLFINIINLDGAHIQTHIHTIDLENLNISTHLNLVNSLALPKIYSPDKNLVALSNNTNFILSNLNTVSSKTSFNEIKDLSLTREEVYFLAKVEMEDEFSVYSIKYSELLGNDDDIDNQPEITGPLQVGENPYLIHSGSDYTAVATDNGIYIISNNNVFFYEMGNIEILKMSFISKKQLLLICKDGVRLVNI</sequence>
<reference evidence="3" key="1">
    <citation type="submission" date="2018-02" db="EMBL/GenBank/DDBJ databases">
        <authorList>
            <person name="Holder M.E."/>
            <person name="Ajami N.J."/>
            <person name="Petrosino J.F."/>
        </authorList>
    </citation>
    <scope>NUCLEOTIDE SEQUENCE [LARGE SCALE GENOMIC DNA]</scope>
    <source>
        <strain evidence="3">CCUG 47711</strain>
    </source>
</reference>
<proteinExistence type="predicted"/>
<dbReference type="SUPFAM" id="SSF101898">
    <property type="entry name" value="NHL repeat"/>
    <property type="match status" value="1"/>
</dbReference>
<name>A0A2S0KMJ7_9FIRM</name>
<keyword evidence="1" id="KW-1133">Transmembrane helix</keyword>
<keyword evidence="3" id="KW-1185">Reference proteome</keyword>
<evidence type="ECO:0000313" key="2">
    <source>
        <dbReference type="EMBL" id="AVM42238.1"/>
    </source>
</evidence>
<dbReference type="Proteomes" id="UP000237947">
    <property type="component" value="Chromosome"/>
</dbReference>
<evidence type="ECO:0000256" key="1">
    <source>
        <dbReference type="SAM" id="Phobius"/>
    </source>
</evidence>
<feature type="transmembrane region" description="Helical" evidence="1">
    <location>
        <begin position="20"/>
        <end position="41"/>
    </location>
</feature>
<dbReference type="AlphaFoldDB" id="A0A2S0KMJ7"/>
<organism evidence="2 3">
    <name type="scientific">Fastidiosipila sanguinis</name>
    <dbReference type="NCBI Taxonomy" id="236753"/>
    <lineage>
        <taxon>Bacteria</taxon>
        <taxon>Bacillati</taxon>
        <taxon>Bacillota</taxon>
        <taxon>Clostridia</taxon>
        <taxon>Eubacteriales</taxon>
        <taxon>Oscillospiraceae</taxon>
        <taxon>Fastidiosipila</taxon>
    </lineage>
</organism>
<dbReference type="KEGG" id="fsa:C5Q98_02870"/>
<dbReference type="EMBL" id="CP027226">
    <property type="protein sequence ID" value="AVM42238.1"/>
    <property type="molecule type" value="Genomic_DNA"/>
</dbReference>
<keyword evidence="1" id="KW-0472">Membrane</keyword>
<dbReference type="Pfam" id="PF18975">
    <property type="entry name" value="DUF5711"/>
    <property type="match status" value="1"/>
</dbReference>
<evidence type="ECO:0000313" key="3">
    <source>
        <dbReference type="Proteomes" id="UP000237947"/>
    </source>
</evidence>
<protein>
    <submittedName>
        <fullName evidence="2">Uncharacterized protein</fullName>
    </submittedName>
</protein>